<gene>
    <name evidence="1" type="ORF">CGI_10026440</name>
</gene>
<protein>
    <submittedName>
        <fullName evidence="1">Uncharacterized protein</fullName>
    </submittedName>
</protein>
<name>K1QXZ4_MAGGI</name>
<dbReference type="HOGENOM" id="CLU_2160788_0_0_1"/>
<organism evidence="1">
    <name type="scientific">Magallana gigas</name>
    <name type="common">Pacific oyster</name>
    <name type="synonym">Crassostrea gigas</name>
    <dbReference type="NCBI Taxonomy" id="29159"/>
    <lineage>
        <taxon>Eukaryota</taxon>
        <taxon>Metazoa</taxon>
        <taxon>Spiralia</taxon>
        <taxon>Lophotrochozoa</taxon>
        <taxon>Mollusca</taxon>
        <taxon>Bivalvia</taxon>
        <taxon>Autobranchia</taxon>
        <taxon>Pteriomorphia</taxon>
        <taxon>Ostreida</taxon>
        <taxon>Ostreoidea</taxon>
        <taxon>Ostreidae</taxon>
        <taxon>Magallana</taxon>
    </lineage>
</organism>
<dbReference type="EMBL" id="JH816168">
    <property type="protein sequence ID" value="EKC41822.1"/>
    <property type="molecule type" value="Genomic_DNA"/>
</dbReference>
<dbReference type="InParanoid" id="K1QXZ4"/>
<accession>K1QXZ4</accession>
<proteinExistence type="predicted"/>
<sequence length="111" mass="12272">MTGRRRKPSPPHDQQLISTRDISAGVDAFISYQQQKEKTASTKAKVSMKTVSQGMMDVSPDVKRFPAPDGTPTPQIRLLLAPGQSYPSLHGSTDRSEGPHVVVRLPERLRH</sequence>
<reference evidence="1" key="1">
    <citation type="journal article" date="2012" name="Nature">
        <title>The oyster genome reveals stress adaptation and complexity of shell formation.</title>
        <authorList>
            <person name="Zhang G."/>
            <person name="Fang X."/>
            <person name="Guo X."/>
            <person name="Li L."/>
            <person name="Luo R."/>
            <person name="Xu F."/>
            <person name="Yang P."/>
            <person name="Zhang L."/>
            <person name="Wang X."/>
            <person name="Qi H."/>
            <person name="Xiong Z."/>
            <person name="Que H."/>
            <person name="Xie Y."/>
            <person name="Holland P.W."/>
            <person name="Paps J."/>
            <person name="Zhu Y."/>
            <person name="Wu F."/>
            <person name="Chen Y."/>
            <person name="Wang J."/>
            <person name="Peng C."/>
            <person name="Meng J."/>
            <person name="Yang L."/>
            <person name="Liu J."/>
            <person name="Wen B."/>
            <person name="Zhang N."/>
            <person name="Huang Z."/>
            <person name="Zhu Q."/>
            <person name="Feng Y."/>
            <person name="Mount A."/>
            <person name="Hedgecock D."/>
            <person name="Xu Z."/>
            <person name="Liu Y."/>
            <person name="Domazet-Loso T."/>
            <person name="Du Y."/>
            <person name="Sun X."/>
            <person name="Zhang S."/>
            <person name="Liu B."/>
            <person name="Cheng P."/>
            <person name="Jiang X."/>
            <person name="Li J."/>
            <person name="Fan D."/>
            <person name="Wang W."/>
            <person name="Fu W."/>
            <person name="Wang T."/>
            <person name="Wang B."/>
            <person name="Zhang J."/>
            <person name="Peng Z."/>
            <person name="Li Y."/>
            <person name="Li N."/>
            <person name="Wang J."/>
            <person name="Chen M."/>
            <person name="He Y."/>
            <person name="Tan F."/>
            <person name="Song X."/>
            <person name="Zheng Q."/>
            <person name="Huang R."/>
            <person name="Yang H."/>
            <person name="Du X."/>
            <person name="Chen L."/>
            <person name="Yang M."/>
            <person name="Gaffney P.M."/>
            <person name="Wang S."/>
            <person name="Luo L."/>
            <person name="She Z."/>
            <person name="Ming Y."/>
            <person name="Huang W."/>
            <person name="Zhang S."/>
            <person name="Huang B."/>
            <person name="Zhang Y."/>
            <person name="Qu T."/>
            <person name="Ni P."/>
            <person name="Miao G."/>
            <person name="Wang J."/>
            <person name="Wang Q."/>
            <person name="Steinberg C.E."/>
            <person name="Wang H."/>
            <person name="Li N."/>
            <person name="Qian L."/>
            <person name="Zhang G."/>
            <person name="Li Y."/>
            <person name="Yang H."/>
            <person name="Liu X."/>
            <person name="Wang J."/>
            <person name="Yin Y."/>
            <person name="Wang J."/>
        </authorList>
    </citation>
    <scope>NUCLEOTIDE SEQUENCE [LARGE SCALE GENOMIC DNA]</scope>
    <source>
        <strain evidence="1">05x7-T-G4-1.051#20</strain>
    </source>
</reference>
<dbReference type="AlphaFoldDB" id="K1QXZ4"/>
<dbReference type="KEGG" id="crg:105326493"/>
<evidence type="ECO:0000313" key="1">
    <source>
        <dbReference type="EMBL" id="EKC41822.1"/>
    </source>
</evidence>
<dbReference type="OrthoDB" id="6114058at2759"/>